<accession>A0A1X7UB59</accession>
<feature type="region of interest" description="Disordered" evidence="1">
    <location>
        <begin position="1"/>
        <end position="21"/>
    </location>
</feature>
<dbReference type="AlphaFoldDB" id="A0A1X7UB59"/>
<reference evidence="3" key="1">
    <citation type="submission" date="2017-05" db="UniProtKB">
        <authorList>
            <consortium name="EnsemblMetazoa"/>
        </authorList>
    </citation>
    <scope>IDENTIFICATION</scope>
</reference>
<dbReference type="PANTHER" id="PTHR36981:SF3">
    <property type="entry name" value="UBIQUITIN-LIKE PROTEASE FAMILY PROFILE DOMAIN-CONTAINING PROTEIN"/>
    <property type="match status" value="1"/>
</dbReference>
<dbReference type="InterPro" id="IPR046815">
    <property type="entry name" value="P2RX7_C"/>
</dbReference>
<evidence type="ECO:0000313" key="3">
    <source>
        <dbReference type="EnsemblMetazoa" id="Aqu2.1.24691_001"/>
    </source>
</evidence>
<name>A0A1X7UB59_AMPQE</name>
<dbReference type="OrthoDB" id="10066060at2759"/>
<dbReference type="Pfam" id="PF20478">
    <property type="entry name" value="P2RX7_C"/>
    <property type="match status" value="1"/>
</dbReference>
<feature type="domain" description="P2X purinoreceptor 7 intracellular" evidence="2">
    <location>
        <begin position="53"/>
        <end position="104"/>
    </location>
</feature>
<protein>
    <recommendedName>
        <fullName evidence="2">P2X purinoreceptor 7 intracellular domain-containing protein</fullName>
    </recommendedName>
</protein>
<dbReference type="PANTHER" id="PTHR36981">
    <property type="entry name" value="ZGC:195170"/>
    <property type="match status" value="1"/>
</dbReference>
<proteinExistence type="predicted"/>
<evidence type="ECO:0000256" key="1">
    <source>
        <dbReference type="SAM" id="MobiDB-lite"/>
    </source>
</evidence>
<evidence type="ECO:0000259" key="2">
    <source>
        <dbReference type="Pfam" id="PF20478"/>
    </source>
</evidence>
<feature type="compositionally biased region" description="Basic and acidic residues" evidence="1">
    <location>
        <begin position="9"/>
        <end position="18"/>
    </location>
</feature>
<dbReference type="EnsemblMetazoa" id="Aqu2.1.24691_001">
    <property type="protein sequence ID" value="Aqu2.1.24691_001"/>
    <property type="gene ID" value="Aqu2.1.24691"/>
</dbReference>
<organism evidence="3">
    <name type="scientific">Amphimedon queenslandica</name>
    <name type="common">Sponge</name>
    <dbReference type="NCBI Taxonomy" id="400682"/>
    <lineage>
        <taxon>Eukaryota</taxon>
        <taxon>Metazoa</taxon>
        <taxon>Porifera</taxon>
        <taxon>Demospongiae</taxon>
        <taxon>Heteroscleromorpha</taxon>
        <taxon>Haplosclerida</taxon>
        <taxon>Niphatidae</taxon>
        <taxon>Amphimedon</taxon>
    </lineage>
</organism>
<sequence>MAQSLLKRAPSDPNEKPHPHYVQPSWCTCGKCTIMDTEEENRSDIRAKTISNSPESFSKAANRQYILWKYQKFGPGNRQVCPLCVVNCIKEWYPSPNGQYMGFKTQ</sequence>
<dbReference type="InParanoid" id="A0A1X7UB59"/>